<proteinExistence type="predicted"/>
<feature type="domain" description="AB hydrolase-1" evidence="2">
    <location>
        <begin position="36"/>
        <end position="136"/>
    </location>
</feature>
<dbReference type="Gene3D" id="3.40.50.1820">
    <property type="entry name" value="alpha/beta hydrolase"/>
    <property type="match status" value="1"/>
</dbReference>
<accession>A0A1R3K6V1</accession>
<organism evidence="3 4">
    <name type="scientific">Corchorus capsularis</name>
    <name type="common">Jute</name>
    <dbReference type="NCBI Taxonomy" id="210143"/>
    <lineage>
        <taxon>Eukaryota</taxon>
        <taxon>Viridiplantae</taxon>
        <taxon>Streptophyta</taxon>
        <taxon>Embryophyta</taxon>
        <taxon>Tracheophyta</taxon>
        <taxon>Spermatophyta</taxon>
        <taxon>Magnoliopsida</taxon>
        <taxon>eudicotyledons</taxon>
        <taxon>Gunneridae</taxon>
        <taxon>Pentapetalae</taxon>
        <taxon>rosids</taxon>
        <taxon>malvids</taxon>
        <taxon>Malvales</taxon>
        <taxon>Malvaceae</taxon>
        <taxon>Grewioideae</taxon>
        <taxon>Apeibeae</taxon>
        <taxon>Corchorus</taxon>
    </lineage>
</organism>
<evidence type="ECO:0000313" key="3">
    <source>
        <dbReference type="EMBL" id="OMP02823.1"/>
    </source>
</evidence>
<comment type="caution">
    <text evidence="3">The sequence shown here is derived from an EMBL/GenBank/DDBJ whole genome shotgun (WGS) entry which is preliminary data.</text>
</comment>
<keyword evidence="3" id="KW-0378">Hydrolase</keyword>
<evidence type="ECO:0000313" key="4">
    <source>
        <dbReference type="Proteomes" id="UP000188268"/>
    </source>
</evidence>
<feature type="chain" id="PRO_5013226771" evidence="1">
    <location>
        <begin position="21"/>
        <end position="272"/>
    </location>
</feature>
<name>A0A1R3K6V1_COCAP</name>
<evidence type="ECO:0000259" key="2">
    <source>
        <dbReference type="Pfam" id="PF00561"/>
    </source>
</evidence>
<reference evidence="3 4" key="1">
    <citation type="submission" date="2013-09" db="EMBL/GenBank/DDBJ databases">
        <title>Corchorus capsularis genome sequencing.</title>
        <authorList>
            <person name="Alam M."/>
            <person name="Haque M.S."/>
            <person name="Islam M.S."/>
            <person name="Emdad E.M."/>
            <person name="Islam M.M."/>
            <person name="Ahmed B."/>
            <person name="Halim A."/>
            <person name="Hossen Q.M.M."/>
            <person name="Hossain M.Z."/>
            <person name="Ahmed R."/>
            <person name="Khan M.M."/>
            <person name="Islam R."/>
            <person name="Rashid M.M."/>
            <person name="Khan S.A."/>
            <person name="Rahman M.S."/>
            <person name="Alam M."/>
        </authorList>
    </citation>
    <scope>NUCLEOTIDE SEQUENCE [LARGE SCALE GENOMIC DNA]</scope>
    <source>
        <strain evidence="4">cv. CVL-1</strain>
        <tissue evidence="3">Whole seedling</tissue>
    </source>
</reference>
<dbReference type="Proteomes" id="UP000188268">
    <property type="component" value="Unassembled WGS sequence"/>
</dbReference>
<gene>
    <name evidence="3" type="ORF">CCACVL1_02684</name>
</gene>
<dbReference type="STRING" id="210143.A0A1R3K6V1"/>
<keyword evidence="4" id="KW-1185">Reference proteome</keyword>
<dbReference type="PANTHER" id="PTHR43139:SF22">
    <property type="entry name" value="AB HYDROLASE-1 DOMAIN-CONTAINING PROTEIN"/>
    <property type="match status" value="1"/>
</dbReference>
<dbReference type="PRINTS" id="PR00111">
    <property type="entry name" value="ABHYDROLASE"/>
</dbReference>
<sequence length="272" mass="31069">MVSILKIYKFFLQWLLKLVARLSPRTIEIEPGTALAFAKDYSVYVLDFLFFGGSITDKSERSVKFQAECVAKGLRQLGVQKCTLVGFSYGGMVGFRMGEMFPDLVESMVVTGSVMAMTESITHAGLERIGFSRWADYLLPVSAKGVETLFQVACYRFPKLPNWFYNEMLHDFNNYRVEKGELLNALVISDQEFTIPCYQQSIHLLWGENDKIIDLATAQNIKRQVEEKASLEYIEKSGHIARMERPLVYNNHLRKILASLSLKYHIYSLCVG</sequence>
<dbReference type="Pfam" id="PF00561">
    <property type="entry name" value="Abhydrolase_1"/>
    <property type="match status" value="1"/>
</dbReference>
<protein>
    <submittedName>
        <fullName evidence="3">Alpha/beta hydrolase-1</fullName>
    </submittedName>
</protein>
<dbReference type="InterPro" id="IPR029058">
    <property type="entry name" value="AB_hydrolase_fold"/>
</dbReference>
<dbReference type="OrthoDB" id="6431331at2759"/>
<dbReference type="AlphaFoldDB" id="A0A1R3K6V1"/>
<dbReference type="InterPro" id="IPR052370">
    <property type="entry name" value="Meta-cleavage_hydrolase"/>
</dbReference>
<evidence type="ECO:0000256" key="1">
    <source>
        <dbReference type="SAM" id="SignalP"/>
    </source>
</evidence>
<dbReference type="SUPFAM" id="SSF53474">
    <property type="entry name" value="alpha/beta-Hydrolases"/>
    <property type="match status" value="1"/>
</dbReference>
<feature type="signal peptide" evidence="1">
    <location>
        <begin position="1"/>
        <end position="20"/>
    </location>
</feature>
<dbReference type="InterPro" id="IPR000073">
    <property type="entry name" value="AB_hydrolase_1"/>
</dbReference>
<dbReference type="PANTHER" id="PTHR43139">
    <property type="entry name" value="SI:DKEY-122A22.2"/>
    <property type="match status" value="1"/>
</dbReference>
<dbReference type="OMA" id="TETIHCH"/>
<keyword evidence="1" id="KW-0732">Signal</keyword>
<dbReference type="EMBL" id="AWWV01006162">
    <property type="protein sequence ID" value="OMP02823.1"/>
    <property type="molecule type" value="Genomic_DNA"/>
</dbReference>
<dbReference type="GO" id="GO:0016787">
    <property type="term" value="F:hydrolase activity"/>
    <property type="evidence" value="ECO:0007669"/>
    <property type="project" value="UniProtKB-KW"/>
</dbReference>
<dbReference type="Gramene" id="OMP02823">
    <property type="protein sequence ID" value="OMP02823"/>
    <property type="gene ID" value="CCACVL1_02684"/>
</dbReference>